<dbReference type="EMBL" id="MQVX01000001">
    <property type="protein sequence ID" value="PQJ15398.1"/>
    <property type="molecule type" value="Genomic_DNA"/>
</dbReference>
<gene>
    <name evidence="1" type="ORF">BST99_06325</name>
</gene>
<comment type="caution">
    <text evidence="1">The sequence shown here is derived from an EMBL/GenBank/DDBJ whole genome shotgun (WGS) entry which is preliminary data.</text>
</comment>
<evidence type="ECO:0000313" key="1">
    <source>
        <dbReference type="EMBL" id="PQJ15398.1"/>
    </source>
</evidence>
<name>A0A2S7T740_9FLAO</name>
<keyword evidence="2" id="KW-1185">Reference proteome</keyword>
<dbReference type="InterPro" id="IPR036291">
    <property type="entry name" value="NAD(P)-bd_dom_sf"/>
</dbReference>
<dbReference type="SUPFAM" id="SSF51735">
    <property type="entry name" value="NAD(P)-binding Rossmann-fold domains"/>
    <property type="match status" value="1"/>
</dbReference>
<accession>A0A2S7T740</accession>
<evidence type="ECO:0008006" key="3">
    <source>
        <dbReference type="Google" id="ProtNLM"/>
    </source>
</evidence>
<sequence length="61" mass="6855">MISENNLVLGGTGKTGRRVVEQLKTKGIKARIGSRQASPNFDWNDKETWINSLNGIAIWKR</sequence>
<protein>
    <recommendedName>
        <fullName evidence="3">NAD(P)-binding domain-containing protein</fullName>
    </recommendedName>
</protein>
<evidence type="ECO:0000313" key="2">
    <source>
        <dbReference type="Proteomes" id="UP000239366"/>
    </source>
</evidence>
<dbReference type="Proteomes" id="UP000239366">
    <property type="component" value="Unassembled WGS sequence"/>
</dbReference>
<proteinExistence type="predicted"/>
<dbReference type="AlphaFoldDB" id="A0A2S7T740"/>
<organism evidence="1 2">
    <name type="scientific">Aureicoccus marinus</name>
    <dbReference type="NCBI Taxonomy" id="754435"/>
    <lineage>
        <taxon>Bacteria</taxon>
        <taxon>Pseudomonadati</taxon>
        <taxon>Bacteroidota</taxon>
        <taxon>Flavobacteriia</taxon>
        <taxon>Flavobacteriales</taxon>
        <taxon>Flavobacteriaceae</taxon>
        <taxon>Aureicoccus</taxon>
    </lineage>
</organism>
<reference evidence="2" key="1">
    <citation type="submission" date="2016-11" db="EMBL/GenBank/DDBJ databases">
        <title>Trade-off between light-utilization and light-protection in marine flavobacteria.</title>
        <authorList>
            <person name="Kumagai Y."/>
            <person name="Yoshizawa S."/>
            <person name="Kogure K."/>
        </authorList>
    </citation>
    <scope>NUCLEOTIDE SEQUENCE [LARGE SCALE GENOMIC DNA]</scope>
    <source>
        <strain evidence="2">SG-18</strain>
    </source>
</reference>
<dbReference type="Gene3D" id="3.40.50.720">
    <property type="entry name" value="NAD(P)-binding Rossmann-like Domain"/>
    <property type="match status" value="1"/>
</dbReference>